<sequence>MMSNGGIQNPTEQIEDTSMGNNLHHSSSILSPSPSSALNSPLMKLSSYFLAVRPWSLSASLMPTLLGSALAYRLPGLASFNWISLCLTVLIVVCVHGAGNVVNTYFDYVKGVDSRKSDDRILVDELLSKDELVTLGAFLYAAGCLGFVLLTVISPAKMEHLALVYFGGLSSSFLYTGGIGLKYIALGDVLILIIFGPISVLFAFMAQTGYVELGTIYYAIPLALNTEAILHSNNTRDMESDEKAGIVTLAILIGHTASHVLYAFLLFTPYIILIVVAFRYSLWFVLPVVTLPTAFKIEKDFRNPHRIQNVPKRTAGLNSFLGILYVLACLLVSSLPYL</sequence>
<feature type="transmembrane region" description="Helical" evidence="11">
    <location>
        <begin position="270"/>
        <end position="295"/>
    </location>
</feature>
<dbReference type="GO" id="GO:0004659">
    <property type="term" value="F:prenyltransferase activity"/>
    <property type="evidence" value="ECO:0007669"/>
    <property type="project" value="UniProtKB-KW"/>
</dbReference>
<dbReference type="InterPro" id="IPR026046">
    <property type="entry name" value="UBIAD1"/>
</dbReference>
<dbReference type="CDD" id="cd13962">
    <property type="entry name" value="PT_UbiA_UBIAD1"/>
    <property type="match status" value="1"/>
</dbReference>
<dbReference type="GO" id="GO:0042371">
    <property type="term" value="P:vitamin K biosynthetic process"/>
    <property type="evidence" value="ECO:0007669"/>
    <property type="project" value="TreeGrafter"/>
</dbReference>
<evidence type="ECO:0000256" key="3">
    <source>
        <dbReference type="ARBA" id="ARBA00005985"/>
    </source>
</evidence>
<feature type="transmembrane region" description="Helical" evidence="11">
    <location>
        <begin position="132"/>
        <end position="153"/>
    </location>
</feature>
<comment type="subcellular location">
    <subcellularLocation>
        <location evidence="1">Mitochondrion membrane</location>
        <topology evidence="1">Multi-pass membrane protein</topology>
    </subcellularLocation>
</comment>
<evidence type="ECO:0000256" key="10">
    <source>
        <dbReference type="ARBA" id="ARBA00023136"/>
    </source>
</evidence>
<dbReference type="PANTHER" id="PTHR13929">
    <property type="entry name" value="1,4-DIHYDROXY-2-NAPHTHOATE OCTAPRENYLTRANSFERASE"/>
    <property type="match status" value="1"/>
</dbReference>
<dbReference type="GO" id="GO:0031966">
    <property type="term" value="C:mitochondrial membrane"/>
    <property type="evidence" value="ECO:0007669"/>
    <property type="project" value="UniProtKB-SubCell"/>
</dbReference>
<keyword evidence="10 11" id="KW-0472">Membrane</keyword>
<keyword evidence="5" id="KW-0637">Prenyltransferase</keyword>
<evidence type="ECO:0000256" key="5">
    <source>
        <dbReference type="ARBA" id="ARBA00022602"/>
    </source>
</evidence>
<evidence type="ECO:0000256" key="8">
    <source>
        <dbReference type="ARBA" id="ARBA00022989"/>
    </source>
</evidence>
<proteinExistence type="inferred from homology"/>
<evidence type="ECO:0000313" key="12">
    <source>
        <dbReference type="EMBL" id="KYQ55762.1"/>
    </source>
</evidence>
<dbReference type="PANTHER" id="PTHR13929:SF0">
    <property type="entry name" value="UBIA PRENYLTRANSFERASE DOMAIN-CONTAINING PROTEIN 1"/>
    <property type="match status" value="1"/>
</dbReference>
<evidence type="ECO:0000256" key="11">
    <source>
        <dbReference type="SAM" id="Phobius"/>
    </source>
</evidence>
<feature type="transmembrane region" description="Helical" evidence="11">
    <location>
        <begin position="48"/>
        <end position="72"/>
    </location>
</feature>
<dbReference type="Gene3D" id="1.10.357.140">
    <property type="entry name" value="UbiA prenyltransferase"/>
    <property type="match status" value="1"/>
</dbReference>
<dbReference type="GO" id="GO:0009234">
    <property type="term" value="P:menaquinone biosynthetic process"/>
    <property type="evidence" value="ECO:0007669"/>
    <property type="project" value="UniProtKB-UniPathway"/>
</dbReference>
<dbReference type="UniPathway" id="UPA00079"/>
<feature type="transmembrane region" description="Helical" evidence="11">
    <location>
        <begin position="79"/>
        <end position="99"/>
    </location>
</feature>
<dbReference type="FunFam" id="1.10.357.140:FF:000005">
    <property type="entry name" value="UbiA prenyltransferase domain-containing protein 1"/>
    <property type="match status" value="1"/>
</dbReference>
<keyword evidence="13" id="KW-1185">Reference proteome</keyword>
<dbReference type="PIRSF" id="PIRSF005355">
    <property type="entry name" value="UBIAD1"/>
    <property type="match status" value="1"/>
</dbReference>
<keyword evidence="8 11" id="KW-1133">Transmembrane helix</keyword>
<dbReference type="EMBL" id="KQ982491">
    <property type="protein sequence ID" value="KYQ55762.1"/>
    <property type="molecule type" value="Genomic_DNA"/>
</dbReference>
<evidence type="ECO:0000256" key="9">
    <source>
        <dbReference type="ARBA" id="ARBA00023128"/>
    </source>
</evidence>
<evidence type="ECO:0000256" key="6">
    <source>
        <dbReference type="ARBA" id="ARBA00022679"/>
    </source>
</evidence>
<accession>A0A151X5Y5</accession>
<keyword evidence="9" id="KW-0496">Mitochondrion</keyword>
<dbReference type="AlphaFoldDB" id="A0A151X5Y5"/>
<dbReference type="KEGG" id="mzt:108722427"/>
<dbReference type="OrthoDB" id="203513at2759"/>
<dbReference type="GO" id="GO:0000139">
    <property type="term" value="C:Golgi membrane"/>
    <property type="evidence" value="ECO:0007669"/>
    <property type="project" value="TreeGrafter"/>
</dbReference>
<evidence type="ECO:0000256" key="1">
    <source>
        <dbReference type="ARBA" id="ARBA00004225"/>
    </source>
</evidence>
<dbReference type="GO" id="GO:0005783">
    <property type="term" value="C:endoplasmic reticulum"/>
    <property type="evidence" value="ECO:0007669"/>
    <property type="project" value="TreeGrafter"/>
</dbReference>
<evidence type="ECO:0000256" key="7">
    <source>
        <dbReference type="ARBA" id="ARBA00022692"/>
    </source>
</evidence>
<dbReference type="InterPro" id="IPR044878">
    <property type="entry name" value="UbiA_sf"/>
</dbReference>
<dbReference type="Pfam" id="PF01040">
    <property type="entry name" value="UbiA"/>
    <property type="match status" value="1"/>
</dbReference>
<feature type="transmembrane region" description="Helical" evidence="11">
    <location>
        <begin position="183"/>
        <end position="204"/>
    </location>
</feature>
<keyword evidence="7 11" id="KW-0812">Transmembrane</keyword>
<dbReference type="STRING" id="64791.A0A151X5Y5"/>
<feature type="transmembrane region" description="Helical" evidence="11">
    <location>
        <begin position="160"/>
        <end position="177"/>
    </location>
</feature>
<gene>
    <name evidence="12" type="ORF">ALC60_05333</name>
</gene>
<evidence type="ECO:0000256" key="4">
    <source>
        <dbReference type="ARBA" id="ARBA00022428"/>
    </source>
</evidence>
<evidence type="ECO:0000256" key="2">
    <source>
        <dbReference type="ARBA" id="ARBA00004863"/>
    </source>
</evidence>
<dbReference type="Proteomes" id="UP000075809">
    <property type="component" value="Unassembled WGS sequence"/>
</dbReference>
<dbReference type="Gene3D" id="1.20.120.1780">
    <property type="entry name" value="UbiA prenyltransferase"/>
    <property type="match status" value="1"/>
</dbReference>
<comment type="similarity">
    <text evidence="3">Belongs to the UbiA prenyltransferase family.</text>
</comment>
<feature type="transmembrane region" description="Helical" evidence="11">
    <location>
        <begin position="244"/>
        <end position="264"/>
    </location>
</feature>
<feature type="transmembrane region" description="Helical" evidence="11">
    <location>
        <begin position="316"/>
        <end position="337"/>
    </location>
</feature>
<comment type="pathway">
    <text evidence="2">Quinol/quinone metabolism; menaquinone biosynthesis.</text>
</comment>
<organism evidence="12 13">
    <name type="scientific">Mycetomoellerius zeteki</name>
    <dbReference type="NCBI Taxonomy" id="64791"/>
    <lineage>
        <taxon>Eukaryota</taxon>
        <taxon>Metazoa</taxon>
        <taxon>Ecdysozoa</taxon>
        <taxon>Arthropoda</taxon>
        <taxon>Hexapoda</taxon>
        <taxon>Insecta</taxon>
        <taxon>Pterygota</taxon>
        <taxon>Neoptera</taxon>
        <taxon>Endopterygota</taxon>
        <taxon>Hymenoptera</taxon>
        <taxon>Apocrita</taxon>
        <taxon>Aculeata</taxon>
        <taxon>Formicoidea</taxon>
        <taxon>Formicidae</taxon>
        <taxon>Myrmicinae</taxon>
        <taxon>Mycetomoellerius</taxon>
    </lineage>
</organism>
<name>A0A151X5Y5_9HYME</name>
<protein>
    <submittedName>
        <fullName evidence="12">UbiA prenyltransferase domain-containing protein 1 like protein</fullName>
    </submittedName>
</protein>
<evidence type="ECO:0000313" key="13">
    <source>
        <dbReference type="Proteomes" id="UP000075809"/>
    </source>
</evidence>
<reference evidence="12 13" key="1">
    <citation type="submission" date="2015-09" db="EMBL/GenBank/DDBJ databases">
        <title>Trachymyrmex zeteki WGS genome.</title>
        <authorList>
            <person name="Nygaard S."/>
            <person name="Hu H."/>
            <person name="Boomsma J."/>
            <person name="Zhang G."/>
        </authorList>
    </citation>
    <scope>NUCLEOTIDE SEQUENCE [LARGE SCALE GENOMIC DNA]</scope>
    <source>
        <strain evidence="12">Tzet28-1</strain>
        <tissue evidence="12">Whole body</tissue>
    </source>
</reference>
<keyword evidence="6 12" id="KW-0808">Transferase</keyword>
<dbReference type="InterPro" id="IPR000537">
    <property type="entry name" value="UbiA_prenyltransferase"/>
</dbReference>
<keyword evidence="4" id="KW-0474">Menaquinone biosynthesis</keyword>